<gene>
    <name evidence="2" type="ORF">LDAN0321_LOCUS18483</name>
</gene>
<proteinExistence type="predicted"/>
<feature type="region of interest" description="Disordered" evidence="1">
    <location>
        <begin position="1"/>
        <end position="119"/>
    </location>
</feature>
<dbReference type="EMBL" id="HBGY01029764">
    <property type="protein sequence ID" value="CAD9606533.1"/>
    <property type="molecule type" value="Transcribed_RNA"/>
</dbReference>
<sequence length="333" mass="36490">MVDDESDFDSDDEEFPIVHGEFSEQAHNINVDDDATPGNTIEKDEVDSSDLAVRGNGGFPTISSQSQHEISKKGSFPQISNSKSDGAFPVLTDTADGSFPVRSSPPRVSMQHAGQSATTVGGADVSVSWSKEETLSYMHPMDWSNNSYGESLFYGDDALSRGMQSKFTHGSVTTGGSSGNNKLIRDLMWLEKKIADHHKANSGGHITETNPDLSLATIPQEHSNDAEEGHNFHSMSMKSVFIRDIQLEPGELPFSITSTRDGPAVHTITNLGLMNDGKLAEGDLIISVDQLDTRNMLAEQLYHFMKQKEKHYNITVLHFEENKNVEQNGRSGS</sequence>
<dbReference type="AlphaFoldDB" id="A0A7S2PN17"/>
<evidence type="ECO:0000313" key="2">
    <source>
        <dbReference type="EMBL" id="CAD9606533.1"/>
    </source>
</evidence>
<accession>A0A7S2PN17</accession>
<feature type="compositionally biased region" description="Acidic residues" evidence="1">
    <location>
        <begin position="1"/>
        <end position="15"/>
    </location>
</feature>
<dbReference type="InterPro" id="IPR036034">
    <property type="entry name" value="PDZ_sf"/>
</dbReference>
<name>A0A7S2PN17_9STRA</name>
<organism evidence="2">
    <name type="scientific">Leptocylindrus danicus</name>
    <dbReference type="NCBI Taxonomy" id="163516"/>
    <lineage>
        <taxon>Eukaryota</taxon>
        <taxon>Sar</taxon>
        <taxon>Stramenopiles</taxon>
        <taxon>Ochrophyta</taxon>
        <taxon>Bacillariophyta</taxon>
        <taxon>Coscinodiscophyceae</taxon>
        <taxon>Chaetocerotophycidae</taxon>
        <taxon>Leptocylindrales</taxon>
        <taxon>Leptocylindraceae</taxon>
        <taxon>Leptocylindrus</taxon>
    </lineage>
</organism>
<dbReference type="SUPFAM" id="SSF50156">
    <property type="entry name" value="PDZ domain-like"/>
    <property type="match status" value="1"/>
</dbReference>
<reference evidence="2" key="1">
    <citation type="submission" date="2021-01" db="EMBL/GenBank/DDBJ databases">
        <authorList>
            <person name="Corre E."/>
            <person name="Pelletier E."/>
            <person name="Niang G."/>
            <person name="Scheremetjew M."/>
            <person name="Finn R."/>
            <person name="Kale V."/>
            <person name="Holt S."/>
            <person name="Cochrane G."/>
            <person name="Meng A."/>
            <person name="Brown T."/>
            <person name="Cohen L."/>
        </authorList>
    </citation>
    <scope>NUCLEOTIDE SEQUENCE</scope>
    <source>
        <strain evidence="2">B650</strain>
    </source>
</reference>
<feature type="compositionally biased region" description="Low complexity" evidence="1">
    <location>
        <begin position="100"/>
        <end position="109"/>
    </location>
</feature>
<dbReference type="Gene3D" id="2.30.42.10">
    <property type="match status" value="1"/>
</dbReference>
<protein>
    <recommendedName>
        <fullName evidence="3">PDZ domain-containing protein</fullName>
    </recommendedName>
</protein>
<evidence type="ECO:0000256" key="1">
    <source>
        <dbReference type="SAM" id="MobiDB-lite"/>
    </source>
</evidence>
<evidence type="ECO:0008006" key="3">
    <source>
        <dbReference type="Google" id="ProtNLM"/>
    </source>
</evidence>